<name>A0A4S1CAH6_9BACT</name>
<sequence>MAKKEIPEALRLKQERDRQETYDKIETAAGTLRDEGRCITRRNLTLASGVASATFSKKHVKEYLLKRWGIGADEVAASALPSPDQLDEKEFGHILKKVDDLRQRLTSTENKLERESTLRKKAEAKLRDFEEEVKILRGQLDIAMRKVRILSTTKVKGDLLNLVKSDT</sequence>
<evidence type="ECO:0000256" key="1">
    <source>
        <dbReference type="SAM" id="Coils"/>
    </source>
</evidence>
<dbReference type="AlphaFoldDB" id="A0A4S1CAH6"/>
<reference evidence="2 3" key="1">
    <citation type="submission" date="2019-04" db="EMBL/GenBank/DDBJ databases">
        <title>Geobacter oryzae sp. nov., ferric-reducing bacteria isolated from paddy soil.</title>
        <authorList>
            <person name="Xu Z."/>
            <person name="Masuda Y."/>
            <person name="Itoh H."/>
            <person name="Senoo K."/>
        </authorList>
    </citation>
    <scope>NUCLEOTIDE SEQUENCE [LARGE SCALE GENOMIC DNA]</scope>
    <source>
        <strain evidence="2 3">Red111</strain>
    </source>
</reference>
<dbReference type="Proteomes" id="UP000306416">
    <property type="component" value="Unassembled WGS sequence"/>
</dbReference>
<dbReference type="EMBL" id="SRSC01000007">
    <property type="protein sequence ID" value="TGU69920.1"/>
    <property type="molecule type" value="Genomic_DNA"/>
</dbReference>
<gene>
    <name evidence="2" type="ORF">E4633_20220</name>
</gene>
<evidence type="ECO:0000313" key="3">
    <source>
        <dbReference type="Proteomes" id="UP000306416"/>
    </source>
</evidence>
<feature type="coiled-coil region" evidence="1">
    <location>
        <begin position="95"/>
        <end position="146"/>
    </location>
</feature>
<proteinExistence type="predicted"/>
<keyword evidence="1" id="KW-0175">Coiled coil</keyword>
<organism evidence="2 3">
    <name type="scientific">Geomonas terrae</name>
    <dbReference type="NCBI Taxonomy" id="2562681"/>
    <lineage>
        <taxon>Bacteria</taxon>
        <taxon>Pseudomonadati</taxon>
        <taxon>Thermodesulfobacteriota</taxon>
        <taxon>Desulfuromonadia</taxon>
        <taxon>Geobacterales</taxon>
        <taxon>Geobacteraceae</taxon>
        <taxon>Geomonas</taxon>
    </lineage>
</organism>
<evidence type="ECO:0008006" key="4">
    <source>
        <dbReference type="Google" id="ProtNLM"/>
    </source>
</evidence>
<comment type="caution">
    <text evidence="2">The sequence shown here is derived from an EMBL/GenBank/DDBJ whole genome shotgun (WGS) entry which is preliminary data.</text>
</comment>
<accession>A0A4S1CAH6</accession>
<keyword evidence="3" id="KW-1185">Reference proteome</keyword>
<evidence type="ECO:0000313" key="2">
    <source>
        <dbReference type="EMBL" id="TGU69920.1"/>
    </source>
</evidence>
<dbReference type="RefSeq" id="WP_135873141.1">
    <property type="nucleotide sequence ID" value="NZ_SRSC01000007.1"/>
</dbReference>
<protein>
    <recommendedName>
        <fullName evidence="4">KfrA N-terminal DNA-binding domain-containing protein</fullName>
    </recommendedName>
</protein>